<protein>
    <submittedName>
        <fullName evidence="2">Alpha/beta hydrolase</fullName>
    </submittedName>
</protein>
<evidence type="ECO:0000313" key="2">
    <source>
        <dbReference type="EMBL" id="MEX5719437.1"/>
    </source>
</evidence>
<reference evidence="2 3" key="1">
    <citation type="submission" date="2024-06" db="EMBL/GenBank/DDBJ databases">
        <title>Draft genome sequence of Geodermatophilus badlandi, a novel member of the Geodermatophilaceae isolated from badland sedimentary rocks in the Red desert, Wyoming, USA.</title>
        <authorList>
            <person name="Ben Tekaya S."/>
            <person name="Nouioui I."/>
            <person name="Flores G.M."/>
            <person name="Shaal M.N."/>
            <person name="Bredoire F."/>
            <person name="Basile F."/>
            <person name="Van Diepen L."/>
            <person name="Ward N.L."/>
        </authorList>
    </citation>
    <scope>NUCLEOTIDE SEQUENCE [LARGE SCALE GENOMIC DNA]</scope>
    <source>
        <strain evidence="2 3">WL48A</strain>
    </source>
</reference>
<evidence type="ECO:0000259" key="1">
    <source>
        <dbReference type="Pfam" id="PF06259"/>
    </source>
</evidence>
<keyword evidence="2" id="KW-0378">Hydrolase</keyword>
<evidence type="ECO:0000313" key="3">
    <source>
        <dbReference type="Proteomes" id="UP001560045"/>
    </source>
</evidence>
<keyword evidence="3" id="KW-1185">Reference proteome</keyword>
<dbReference type="RefSeq" id="WP_369207271.1">
    <property type="nucleotide sequence ID" value="NZ_JBFNXQ010000040.1"/>
</dbReference>
<proteinExistence type="predicted"/>
<accession>A0ABV3XFS5</accession>
<comment type="caution">
    <text evidence="2">The sequence shown here is derived from an EMBL/GenBank/DDBJ whole genome shotgun (WGS) entry which is preliminary data.</text>
</comment>
<sequence length="522" mass="53010">MSTPGLTAVAAWDTALLDGAVYTLEAVAERLPPWRARVEDVARTLADARVWYGPAAQEAAAALGEVSSVVTAVTGALGASLERLWDTAREARTAQELAEQALAEAAVVPVALEETGAVVPSAPVPLPAEATAAQVADHTAELAERAAAAQRVAGLATDALFAAARAALHTSTSAEPLAAVGGHGPVVPADFAGLSAAVGRGAPFAPVLTPLPTTPPEAVASWWANLPEPARTSLIASDPAAVGSLDGVPAWARDRANRLLLQQTLGDPGTAGYATARAAAAEIEAEEAAGRPVQLWVFDPAQDLVAVAYGDLDTAEDVGLLVPGMGNVVGEDLDDLGDRAHTVADATLAAAPAAAVATVAWFGYRPPAGLGSWQAARREVAQRGGIALAGDLAGLAAARAADPVRAGDPRVTVLAHSYGTVVVDEAGDLVGELDVDAVVLLGSPGIEEYRSSDLEAAEVYDASSPSDPVSYLGRFGTSTWERSFGSAALPTDWDTGHGDYYAPDHPTVAAMGEVVAGTRQPG</sequence>
<feature type="domain" description="DUF1023" evidence="1">
    <location>
        <begin position="299"/>
        <end position="475"/>
    </location>
</feature>
<organism evidence="2 3">
    <name type="scientific">Geodermatophilus maliterrae</name>
    <dbReference type="NCBI Taxonomy" id="3162531"/>
    <lineage>
        <taxon>Bacteria</taxon>
        <taxon>Bacillati</taxon>
        <taxon>Actinomycetota</taxon>
        <taxon>Actinomycetes</taxon>
        <taxon>Geodermatophilales</taxon>
        <taxon>Geodermatophilaceae</taxon>
        <taxon>Geodermatophilus</taxon>
    </lineage>
</organism>
<dbReference type="GO" id="GO:0016787">
    <property type="term" value="F:hydrolase activity"/>
    <property type="evidence" value="ECO:0007669"/>
    <property type="project" value="UniProtKB-KW"/>
</dbReference>
<dbReference type="EMBL" id="JBFNXQ010000040">
    <property type="protein sequence ID" value="MEX5719437.1"/>
    <property type="molecule type" value="Genomic_DNA"/>
</dbReference>
<name>A0ABV3XFS5_9ACTN</name>
<dbReference type="InterPro" id="IPR010427">
    <property type="entry name" value="DUF1023"/>
</dbReference>
<dbReference type="Pfam" id="PF06259">
    <property type="entry name" value="Abhydrolase_8"/>
    <property type="match status" value="1"/>
</dbReference>
<dbReference type="Proteomes" id="UP001560045">
    <property type="component" value="Unassembled WGS sequence"/>
</dbReference>
<gene>
    <name evidence="2" type="ORF">ABQ292_13815</name>
</gene>